<dbReference type="InterPro" id="IPR015648">
    <property type="entry name" value="Transcrpt_fac_DP"/>
</dbReference>
<evidence type="ECO:0000256" key="3">
    <source>
        <dbReference type="ARBA" id="ARBA00023015"/>
    </source>
</evidence>
<organism evidence="11 12">
    <name type="scientific">Folsomia candida</name>
    <name type="common">Springtail</name>
    <dbReference type="NCBI Taxonomy" id="158441"/>
    <lineage>
        <taxon>Eukaryota</taxon>
        <taxon>Metazoa</taxon>
        <taxon>Ecdysozoa</taxon>
        <taxon>Arthropoda</taxon>
        <taxon>Hexapoda</taxon>
        <taxon>Collembola</taxon>
        <taxon>Entomobryomorpha</taxon>
        <taxon>Isotomoidea</taxon>
        <taxon>Isotomidae</taxon>
        <taxon>Proisotominae</taxon>
        <taxon>Folsomia</taxon>
    </lineage>
</organism>
<dbReference type="OMA" id="GNTQMIE"/>
<name>A0A226E3G7_FOLCA</name>
<dbReference type="SUPFAM" id="SSF144074">
    <property type="entry name" value="E2F-DP heterodimerization region"/>
    <property type="match status" value="1"/>
</dbReference>
<keyword evidence="5 7" id="KW-0804">Transcription</keyword>
<feature type="compositionally biased region" description="Acidic residues" evidence="8">
    <location>
        <begin position="543"/>
        <end position="566"/>
    </location>
</feature>
<dbReference type="EMBL" id="LNIX01000007">
    <property type="protein sequence ID" value="OXA51564.1"/>
    <property type="molecule type" value="Genomic_DNA"/>
</dbReference>
<dbReference type="InterPro" id="IPR036390">
    <property type="entry name" value="WH_DNA-bd_sf"/>
</dbReference>
<keyword evidence="12" id="KW-1185">Reference proteome</keyword>
<keyword evidence="6 7" id="KW-0539">Nucleus</keyword>
<evidence type="ECO:0000256" key="1">
    <source>
        <dbReference type="ARBA" id="ARBA00004123"/>
    </source>
</evidence>
<dbReference type="STRING" id="158441.A0A226E3G7"/>
<sequence>MATTTGNPVVKNLLIKDASGNTQMIEVVQTAPGKFVTASGHAIKAAGTPGGVKTIIRTSSGTQGQHIITGGSSQFIRTSNIVTKPSGVVTQGGRQMMAIPIQHQGGMGQTRILNAANIKMEPGTHQIIQRSGGGQMVVGNSQVMQVIQHGNQRLLLTQTPNGPQLMQTSQFGQGNHMGQQIQLVAASPSSPGGSQTLSLGSNLNFKQNFISPILDHTGARKRVDFPSDISYESKRRKSEKGGKGLRHFSMKVCEKVRNKGITTYNEVADELVQEFATPGVGLSTIEQQFDQKNIRRRVYDALNVLMAMNIISKEKKEIKWLGLPTNSMQECTTLEKDRQKRIERLKQKTQQLHDLIIQQVAFKSLVERNKQKEKETGPPPPHGSIHLPFLIVNTAKNTVIDCSISNDKMEYLFNFDGTFEIHDDIEVLKRMGLALGLDKGECTDEDVEKAKSVLPKALGIYVDQIAKRTNDWRAEFGDLEYEEYYQDGDMEEDNAENVCFEVTGNSTLGLSTTGDLSGINMSVEDLEMQAAIQSLHPDAAQDLVDDGDMDEESYGDDAEDDDPLSE</sequence>
<evidence type="ECO:0000259" key="10">
    <source>
        <dbReference type="SMART" id="SM01372"/>
    </source>
</evidence>
<dbReference type="AlphaFoldDB" id="A0A226E3G7"/>
<dbReference type="Pfam" id="PF08781">
    <property type="entry name" value="DP"/>
    <property type="match status" value="1"/>
</dbReference>
<dbReference type="SMART" id="SM01138">
    <property type="entry name" value="DP"/>
    <property type="match status" value="1"/>
</dbReference>
<dbReference type="Gene3D" id="1.10.10.10">
    <property type="entry name" value="Winged helix-like DNA-binding domain superfamily/Winged helix DNA-binding domain"/>
    <property type="match status" value="1"/>
</dbReference>
<protein>
    <submittedName>
        <fullName evidence="11">Transcription factor Dp-1</fullName>
    </submittedName>
</protein>
<dbReference type="CDD" id="cd14458">
    <property type="entry name" value="DP_DD"/>
    <property type="match status" value="1"/>
</dbReference>
<evidence type="ECO:0000259" key="9">
    <source>
        <dbReference type="SMART" id="SM01138"/>
    </source>
</evidence>
<dbReference type="SUPFAM" id="SSF46785">
    <property type="entry name" value="Winged helix' DNA-binding domain"/>
    <property type="match status" value="1"/>
</dbReference>
<feature type="domain" description="E2F/DP family winged-helix DNA-binding" evidence="10">
    <location>
        <begin position="240"/>
        <end position="322"/>
    </location>
</feature>
<gene>
    <name evidence="11" type="ORF">Fcan01_13781</name>
</gene>
<dbReference type="GO" id="GO:0000977">
    <property type="term" value="F:RNA polymerase II transcription regulatory region sequence-specific DNA binding"/>
    <property type="evidence" value="ECO:0007669"/>
    <property type="project" value="TreeGrafter"/>
</dbReference>
<dbReference type="SMART" id="SM01372">
    <property type="entry name" value="E2F_TDP"/>
    <property type="match status" value="1"/>
</dbReference>
<feature type="domain" description="Transcription factor DP C-terminal" evidence="9">
    <location>
        <begin position="329"/>
        <end position="471"/>
    </location>
</feature>
<dbReference type="GO" id="GO:0051726">
    <property type="term" value="P:regulation of cell cycle"/>
    <property type="evidence" value="ECO:0007669"/>
    <property type="project" value="InterPro"/>
</dbReference>
<dbReference type="InterPro" id="IPR003316">
    <property type="entry name" value="E2F_WHTH_DNA-bd_dom"/>
</dbReference>
<dbReference type="OrthoDB" id="552115at2759"/>
<dbReference type="Pfam" id="PF02319">
    <property type="entry name" value="WHD_E2F_TDP"/>
    <property type="match status" value="1"/>
</dbReference>
<dbReference type="Gene3D" id="1.20.140.80">
    <property type="entry name" value="Transcription factor DP"/>
    <property type="match status" value="1"/>
</dbReference>
<dbReference type="InterPro" id="IPR036388">
    <property type="entry name" value="WH-like_DNA-bd_sf"/>
</dbReference>
<evidence type="ECO:0000256" key="8">
    <source>
        <dbReference type="SAM" id="MobiDB-lite"/>
    </source>
</evidence>
<dbReference type="PANTHER" id="PTHR12548">
    <property type="entry name" value="TRANSCRIPTION FACTOR DP"/>
    <property type="match status" value="1"/>
</dbReference>
<evidence type="ECO:0000256" key="5">
    <source>
        <dbReference type="ARBA" id="ARBA00023163"/>
    </source>
</evidence>
<keyword evidence="3 7" id="KW-0805">Transcription regulation</keyword>
<dbReference type="GO" id="GO:0005667">
    <property type="term" value="C:transcription regulator complex"/>
    <property type="evidence" value="ECO:0007669"/>
    <property type="project" value="InterPro"/>
</dbReference>
<proteinExistence type="inferred from homology"/>
<dbReference type="GO" id="GO:0005634">
    <property type="term" value="C:nucleus"/>
    <property type="evidence" value="ECO:0007669"/>
    <property type="project" value="UniProtKB-SubCell"/>
</dbReference>
<comment type="similarity">
    <text evidence="2 7">Belongs to the E2F/DP family.</text>
</comment>
<dbReference type="InterPro" id="IPR014889">
    <property type="entry name" value="Transc_factor_DP_C"/>
</dbReference>
<dbReference type="FunFam" id="1.20.140.80:FF:000001">
    <property type="entry name" value="Transcription factor"/>
    <property type="match status" value="1"/>
</dbReference>
<evidence type="ECO:0000256" key="2">
    <source>
        <dbReference type="ARBA" id="ARBA00010940"/>
    </source>
</evidence>
<dbReference type="PANTHER" id="PTHR12548:SF9">
    <property type="entry name" value="TRANSCRIPTION FACTOR DP"/>
    <property type="match status" value="1"/>
</dbReference>
<dbReference type="InterPro" id="IPR037241">
    <property type="entry name" value="E2F-DP_heterodim"/>
</dbReference>
<evidence type="ECO:0000313" key="12">
    <source>
        <dbReference type="Proteomes" id="UP000198287"/>
    </source>
</evidence>
<keyword evidence="4 7" id="KW-0238">DNA-binding</keyword>
<feature type="region of interest" description="Disordered" evidence="8">
    <location>
        <begin position="537"/>
        <end position="566"/>
    </location>
</feature>
<reference evidence="11 12" key="1">
    <citation type="submission" date="2015-12" db="EMBL/GenBank/DDBJ databases">
        <title>The genome of Folsomia candida.</title>
        <authorList>
            <person name="Faddeeva A."/>
            <person name="Derks M.F."/>
            <person name="Anvar Y."/>
            <person name="Smit S."/>
            <person name="Van Straalen N."/>
            <person name="Roelofs D."/>
        </authorList>
    </citation>
    <scope>NUCLEOTIDE SEQUENCE [LARGE SCALE GENOMIC DNA]</scope>
    <source>
        <strain evidence="11 12">VU population</strain>
        <tissue evidence="11">Whole body</tissue>
    </source>
</reference>
<dbReference type="FunFam" id="1.10.10.10:FF:000047">
    <property type="entry name" value="Transcription factor"/>
    <property type="match status" value="1"/>
</dbReference>
<dbReference type="GO" id="GO:0000981">
    <property type="term" value="F:DNA-binding transcription factor activity, RNA polymerase II-specific"/>
    <property type="evidence" value="ECO:0007669"/>
    <property type="project" value="TreeGrafter"/>
</dbReference>
<evidence type="ECO:0000256" key="7">
    <source>
        <dbReference type="RuleBase" id="RU003796"/>
    </source>
</evidence>
<comment type="caution">
    <text evidence="11">The sequence shown here is derived from an EMBL/GenBank/DDBJ whole genome shotgun (WGS) entry which is preliminary data.</text>
</comment>
<comment type="subcellular location">
    <subcellularLocation>
        <location evidence="1 7">Nucleus</location>
    </subcellularLocation>
</comment>
<dbReference type="Proteomes" id="UP000198287">
    <property type="component" value="Unassembled WGS sequence"/>
</dbReference>
<dbReference type="InterPro" id="IPR038168">
    <property type="entry name" value="TF_DP_C_sf"/>
</dbReference>
<evidence type="ECO:0000256" key="4">
    <source>
        <dbReference type="ARBA" id="ARBA00023125"/>
    </source>
</evidence>
<evidence type="ECO:0000256" key="6">
    <source>
        <dbReference type="ARBA" id="ARBA00023242"/>
    </source>
</evidence>
<evidence type="ECO:0000313" key="11">
    <source>
        <dbReference type="EMBL" id="OXA51564.1"/>
    </source>
</evidence>
<accession>A0A226E3G7</accession>